<keyword evidence="2 5" id="KW-0812">Transmembrane</keyword>
<evidence type="ECO:0000256" key="4">
    <source>
        <dbReference type="ARBA" id="ARBA00023136"/>
    </source>
</evidence>
<dbReference type="InterPro" id="IPR030184">
    <property type="entry name" value="WAT1-related"/>
</dbReference>
<protein>
    <recommendedName>
        <fullName evidence="8">WAT1-related protein</fullName>
    </recommendedName>
</protein>
<comment type="caution">
    <text evidence="6">The sequence shown here is derived from an EMBL/GenBank/DDBJ whole genome shotgun (WGS) entry which is preliminary data.</text>
</comment>
<dbReference type="EMBL" id="JACEFO010001666">
    <property type="protein sequence ID" value="KAF8723644.1"/>
    <property type="molecule type" value="Genomic_DNA"/>
</dbReference>
<dbReference type="SUPFAM" id="SSF103481">
    <property type="entry name" value="Multidrug resistance efflux transporter EmrE"/>
    <property type="match status" value="1"/>
</dbReference>
<dbReference type="OrthoDB" id="906389at2759"/>
<sequence length="66" mass="7096">MVAIMAAVFLGDQLYSGGVIGAVIIVIGLYCVLWAKSVEKKDVCNLETEARLTTHLLDEEGTSENP</sequence>
<evidence type="ECO:0000256" key="5">
    <source>
        <dbReference type="SAM" id="Phobius"/>
    </source>
</evidence>
<dbReference type="InterPro" id="IPR037185">
    <property type="entry name" value="EmrE-like"/>
</dbReference>
<evidence type="ECO:0000313" key="7">
    <source>
        <dbReference type="Proteomes" id="UP000636709"/>
    </source>
</evidence>
<evidence type="ECO:0000256" key="1">
    <source>
        <dbReference type="ARBA" id="ARBA00004141"/>
    </source>
</evidence>
<evidence type="ECO:0000313" key="6">
    <source>
        <dbReference type="EMBL" id="KAF8723644.1"/>
    </source>
</evidence>
<dbReference type="PANTHER" id="PTHR31218">
    <property type="entry name" value="WAT1-RELATED PROTEIN"/>
    <property type="match status" value="1"/>
</dbReference>
<dbReference type="GO" id="GO:0022857">
    <property type="term" value="F:transmembrane transporter activity"/>
    <property type="evidence" value="ECO:0007669"/>
    <property type="project" value="InterPro"/>
</dbReference>
<gene>
    <name evidence="6" type="ORF">HU200_021602</name>
</gene>
<evidence type="ECO:0008006" key="8">
    <source>
        <dbReference type="Google" id="ProtNLM"/>
    </source>
</evidence>
<dbReference type="Proteomes" id="UP000636709">
    <property type="component" value="Unassembled WGS sequence"/>
</dbReference>
<comment type="subcellular location">
    <subcellularLocation>
        <location evidence="1">Membrane</location>
        <topology evidence="1">Multi-pass membrane protein</topology>
    </subcellularLocation>
</comment>
<accession>A0A835EZB7</accession>
<organism evidence="6 7">
    <name type="scientific">Digitaria exilis</name>
    <dbReference type="NCBI Taxonomy" id="1010633"/>
    <lineage>
        <taxon>Eukaryota</taxon>
        <taxon>Viridiplantae</taxon>
        <taxon>Streptophyta</taxon>
        <taxon>Embryophyta</taxon>
        <taxon>Tracheophyta</taxon>
        <taxon>Spermatophyta</taxon>
        <taxon>Magnoliopsida</taxon>
        <taxon>Liliopsida</taxon>
        <taxon>Poales</taxon>
        <taxon>Poaceae</taxon>
        <taxon>PACMAD clade</taxon>
        <taxon>Panicoideae</taxon>
        <taxon>Panicodae</taxon>
        <taxon>Paniceae</taxon>
        <taxon>Anthephorinae</taxon>
        <taxon>Digitaria</taxon>
    </lineage>
</organism>
<keyword evidence="7" id="KW-1185">Reference proteome</keyword>
<dbReference type="GO" id="GO:0016020">
    <property type="term" value="C:membrane"/>
    <property type="evidence" value="ECO:0007669"/>
    <property type="project" value="InterPro"/>
</dbReference>
<evidence type="ECO:0000256" key="3">
    <source>
        <dbReference type="ARBA" id="ARBA00022989"/>
    </source>
</evidence>
<feature type="transmembrane region" description="Helical" evidence="5">
    <location>
        <begin position="14"/>
        <end position="35"/>
    </location>
</feature>
<reference evidence="6" key="1">
    <citation type="submission" date="2020-07" db="EMBL/GenBank/DDBJ databases">
        <title>Genome sequence and genetic diversity analysis of an under-domesticated orphan crop, white fonio (Digitaria exilis).</title>
        <authorList>
            <person name="Bennetzen J.L."/>
            <person name="Chen S."/>
            <person name="Ma X."/>
            <person name="Wang X."/>
            <person name="Yssel A.E.J."/>
            <person name="Chaluvadi S.R."/>
            <person name="Johnson M."/>
            <person name="Gangashetty P."/>
            <person name="Hamidou F."/>
            <person name="Sanogo M.D."/>
            <person name="Zwaenepoel A."/>
            <person name="Wallace J."/>
            <person name="Van De Peer Y."/>
            <person name="Van Deynze A."/>
        </authorList>
    </citation>
    <scope>NUCLEOTIDE SEQUENCE</scope>
    <source>
        <tissue evidence="6">Leaves</tissue>
    </source>
</reference>
<evidence type="ECO:0000256" key="2">
    <source>
        <dbReference type="ARBA" id="ARBA00022692"/>
    </source>
</evidence>
<proteinExistence type="predicted"/>
<keyword evidence="3 5" id="KW-1133">Transmembrane helix</keyword>
<dbReference type="AlphaFoldDB" id="A0A835EZB7"/>
<name>A0A835EZB7_9POAL</name>
<keyword evidence="4 5" id="KW-0472">Membrane</keyword>